<reference evidence="2 3" key="1">
    <citation type="submission" date="2015-09" db="EMBL/GenBank/DDBJ databases">
        <title>Trachymyrmex cornetzi WGS genome.</title>
        <authorList>
            <person name="Nygaard S."/>
            <person name="Hu H."/>
            <person name="Boomsma J."/>
            <person name="Zhang G."/>
        </authorList>
    </citation>
    <scope>NUCLEOTIDE SEQUENCE [LARGE SCALE GENOMIC DNA]</scope>
    <source>
        <strain evidence="2">Tcor2-1</strain>
        <tissue evidence="2">Whole body</tissue>
    </source>
</reference>
<sequence>MIDILNITSEPIFDDRIIKIETHTYNPFTNTTFGYSDEIRIRKTMLVNNCAAFMFDEIRYKLNDVEIDRNRYVGISSMLKNYVSLTYDKDLIAMNAGWNTISDREEGYFNFCVPLSMLLDFCEDYKRLIVNARHEFILIRVRNDNNCLVGNPVTESEIEFFKVQWRMPHVALNEINKLSMLRALESGRFLSMSFRSWDLYVYPLLQNTTKHSWAVKTATQLEKPRYVIFALQTGRKNVMSQNGSVFDDCNLSNVKLHLNSTFYPYDDLNLDFGKKKYAVLFDVYSRFRRAYYGIDCFETLLNVLSFTREGSFVVIDCSRQNESVKGATVDVRIEFDCKENVPANTTAYCLIIHDRVAQYNSLINVVRKIM</sequence>
<accession>A0A151IRB1</accession>
<organism evidence="2 3">
    <name type="scientific">Trachymyrmex cornetzi</name>
    <dbReference type="NCBI Taxonomy" id="471704"/>
    <lineage>
        <taxon>Eukaryota</taxon>
        <taxon>Metazoa</taxon>
        <taxon>Ecdysozoa</taxon>
        <taxon>Arthropoda</taxon>
        <taxon>Hexapoda</taxon>
        <taxon>Insecta</taxon>
        <taxon>Pterygota</taxon>
        <taxon>Neoptera</taxon>
        <taxon>Endopterygota</taxon>
        <taxon>Hymenoptera</taxon>
        <taxon>Apocrita</taxon>
        <taxon>Aculeata</taxon>
        <taxon>Formicoidea</taxon>
        <taxon>Formicidae</taxon>
        <taxon>Myrmicinae</taxon>
        <taxon>Trachymyrmex</taxon>
    </lineage>
</organism>
<feature type="domain" description="Double jelly roll-like" evidence="1">
    <location>
        <begin position="45"/>
        <end position="356"/>
    </location>
</feature>
<dbReference type="PANTHER" id="PTHR36159">
    <property type="entry name" value="PROTEIN CBG23766"/>
    <property type="match status" value="1"/>
</dbReference>
<evidence type="ECO:0000313" key="2">
    <source>
        <dbReference type="EMBL" id="KYN09258.1"/>
    </source>
</evidence>
<protein>
    <recommendedName>
        <fullName evidence="1">Double jelly roll-like domain-containing protein</fullName>
    </recommendedName>
</protein>
<gene>
    <name evidence="2" type="ORF">ALC57_18622</name>
</gene>
<dbReference type="PANTHER" id="PTHR36159:SF1">
    <property type="entry name" value="RETROVIRUS-RELATED POL POLYPROTEIN FROM TRANSPOSON 412-LIKE PROTEIN"/>
    <property type="match status" value="1"/>
</dbReference>
<dbReference type="Pfam" id="PF21738">
    <property type="entry name" value="DJR-like_dom"/>
    <property type="match status" value="1"/>
</dbReference>
<name>A0A151IRB1_9HYME</name>
<proteinExistence type="predicted"/>
<keyword evidence="3" id="KW-1185">Reference proteome</keyword>
<dbReference type="AlphaFoldDB" id="A0A151IRB1"/>
<dbReference type="EMBL" id="KQ981131">
    <property type="protein sequence ID" value="KYN09258.1"/>
    <property type="molecule type" value="Genomic_DNA"/>
</dbReference>
<evidence type="ECO:0000313" key="3">
    <source>
        <dbReference type="Proteomes" id="UP000078492"/>
    </source>
</evidence>
<evidence type="ECO:0000259" key="1">
    <source>
        <dbReference type="Pfam" id="PF21738"/>
    </source>
</evidence>
<dbReference type="Proteomes" id="UP000078492">
    <property type="component" value="Unassembled WGS sequence"/>
</dbReference>
<dbReference type="STRING" id="471704.A0A151IRB1"/>
<dbReference type="InterPro" id="IPR049512">
    <property type="entry name" value="DJR-like_dom"/>
</dbReference>